<dbReference type="EMBL" id="JALLAZ020001574">
    <property type="protein sequence ID" value="KAL3772572.1"/>
    <property type="molecule type" value="Genomic_DNA"/>
</dbReference>
<evidence type="ECO:0000313" key="2">
    <source>
        <dbReference type="Proteomes" id="UP001530315"/>
    </source>
</evidence>
<reference evidence="1 2" key="1">
    <citation type="submission" date="2024-10" db="EMBL/GenBank/DDBJ databases">
        <title>Updated reference genomes for cyclostephanoid diatoms.</title>
        <authorList>
            <person name="Roberts W.R."/>
            <person name="Alverson A.J."/>
        </authorList>
    </citation>
    <scope>NUCLEOTIDE SEQUENCE [LARGE SCALE GENOMIC DNA]</scope>
    <source>
        <strain evidence="1 2">AJA276-08</strain>
    </source>
</reference>
<gene>
    <name evidence="1" type="ORF">ACHAW5_005315</name>
</gene>
<proteinExistence type="predicted"/>
<accession>A0ABD3N9A1</accession>
<protein>
    <submittedName>
        <fullName evidence="1">Uncharacterized protein</fullName>
    </submittedName>
</protein>
<evidence type="ECO:0000313" key="1">
    <source>
        <dbReference type="EMBL" id="KAL3772572.1"/>
    </source>
</evidence>
<dbReference type="AlphaFoldDB" id="A0ABD3N9A1"/>
<sequence>MAATLIRAISSPYSHDRSPLSEIEALERGALAVIVSFKNGHLSRMSSASSFLSLSTTFSTSSLLPFADVAAVAEKGVLKRGEDWINGGIDDASATSGSVTAGHLASGDESASQLPPKKRICRGYVVDTETAWSSSNAAAVPEETSVPASLYADGDEDHINPIHNIIRRDILEVFVEMPSSNLAAVADDVAGSVNSKAVKAKQSRFAGRIGLRCRFCKHLPVGANANLATIYPETLEGIYRACSVRFQKRHIGSCAFIPESIMSQLDAHAKEKSCRGSKNYWVESALRKGFRTSEDNKGIVFCPKIEN</sequence>
<dbReference type="Proteomes" id="UP001530315">
    <property type="component" value="Unassembled WGS sequence"/>
</dbReference>
<organism evidence="1 2">
    <name type="scientific">Stephanodiscus triporus</name>
    <dbReference type="NCBI Taxonomy" id="2934178"/>
    <lineage>
        <taxon>Eukaryota</taxon>
        <taxon>Sar</taxon>
        <taxon>Stramenopiles</taxon>
        <taxon>Ochrophyta</taxon>
        <taxon>Bacillariophyta</taxon>
        <taxon>Coscinodiscophyceae</taxon>
        <taxon>Thalassiosirophycidae</taxon>
        <taxon>Stephanodiscales</taxon>
        <taxon>Stephanodiscaceae</taxon>
        <taxon>Stephanodiscus</taxon>
    </lineage>
</organism>
<keyword evidence="2" id="KW-1185">Reference proteome</keyword>
<name>A0ABD3N9A1_9STRA</name>
<comment type="caution">
    <text evidence="1">The sequence shown here is derived from an EMBL/GenBank/DDBJ whole genome shotgun (WGS) entry which is preliminary data.</text>
</comment>